<name>A0A8J3ZM06_9ACTN</name>
<dbReference type="SUPFAM" id="SSF46785">
    <property type="entry name" value="Winged helix' DNA-binding domain"/>
    <property type="match status" value="1"/>
</dbReference>
<evidence type="ECO:0000259" key="1">
    <source>
        <dbReference type="PROSITE" id="PS50995"/>
    </source>
</evidence>
<dbReference type="AlphaFoldDB" id="A0A8J3ZM06"/>
<dbReference type="InterPro" id="IPR000835">
    <property type="entry name" value="HTH_MarR-typ"/>
</dbReference>
<dbReference type="GO" id="GO:0006950">
    <property type="term" value="P:response to stress"/>
    <property type="evidence" value="ECO:0007669"/>
    <property type="project" value="TreeGrafter"/>
</dbReference>
<dbReference type="SMART" id="SM00347">
    <property type="entry name" value="HTH_MARR"/>
    <property type="match status" value="1"/>
</dbReference>
<comment type="caution">
    <text evidence="2">The sequence shown here is derived from an EMBL/GenBank/DDBJ whole genome shotgun (WGS) entry which is preliminary data.</text>
</comment>
<keyword evidence="3" id="KW-1185">Reference proteome</keyword>
<dbReference type="InterPro" id="IPR036390">
    <property type="entry name" value="WH_DNA-bd_sf"/>
</dbReference>
<sequence length="169" mass="18188">MTQQEVAPGVGTHDDIFSDPRITAVGLFTEAFTGLTAKFSAQLAEHNLAMAEFEVLLRLSRSPGGELRMSDLAAQTSLTTSGITRLVDRLERSGLLCRRACPSDRRGLLATLTDAGRERIGDVLPGHIALIDEWFSGLLEPAELEAMLSALRKVRDAVRPGATAGTNRS</sequence>
<dbReference type="InterPro" id="IPR036388">
    <property type="entry name" value="WH-like_DNA-bd_sf"/>
</dbReference>
<dbReference type="RefSeq" id="WP_239159991.1">
    <property type="nucleotide sequence ID" value="NZ_BOPH01000017.1"/>
</dbReference>
<gene>
    <name evidence="2" type="ORF">Voc01_012460</name>
</gene>
<proteinExistence type="predicted"/>
<dbReference type="Gene3D" id="1.10.10.10">
    <property type="entry name" value="Winged helix-like DNA-binding domain superfamily/Winged helix DNA-binding domain"/>
    <property type="match status" value="1"/>
</dbReference>
<dbReference type="PROSITE" id="PS50995">
    <property type="entry name" value="HTH_MARR_2"/>
    <property type="match status" value="1"/>
</dbReference>
<reference evidence="2" key="1">
    <citation type="submission" date="2021-01" db="EMBL/GenBank/DDBJ databases">
        <title>Whole genome shotgun sequence of Virgisporangium ochraceum NBRC 16418.</title>
        <authorList>
            <person name="Komaki H."/>
            <person name="Tamura T."/>
        </authorList>
    </citation>
    <scope>NUCLEOTIDE SEQUENCE</scope>
    <source>
        <strain evidence="2">NBRC 16418</strain>
    </source>
</reference>
<dbReference type="PANTHER" id="PTHR33164">
    <property type="entry name" value="TRANSCRIPTIONAL REGULATOR, MARR FAMILY"/>
    <property type="match status" value="1"/>
</dbReference>
<protein>
    <recommendedName>
        <fullName evidence="1">HTH marR-type domain-containing protein</fullName>
    </recommendedName>
</protein>
<feature type="domain" description="HTH marR-type" evidence="1">
    <location>
        <begin position="18"/>
        <end position="156"/>
    </location>
</feature>
<evidence type="ECO:0000313" key="2">
    <source>
        <dbReference type="EMBL" id="GIJ66329.1"/>
    </source>
</evidence>
<organism evidence="2 3">
    <name type="scientific">Virgisporangium ochraceum</name>
    <dbReference type="NCBI Taxonomy" id="65505"/>
    <lineage>
        <taxon>Bacteria</taxon>
        <taxon>Bacillati</taxon>
        <taxon>Actinomycetota</taxon>
        <taxon>Actinomycetes</taxon>
        <taxon>Micromonosporales</taxon>
        <taxon>Micromonosporaceae</taxon>
        <taxon>Virgisporangium</taxon>
    </lineage>
</organism>
<dbReference type="GO" id="GO:0003700">
    <property type="term" value="F:DNA-binding transcription factor activity"/>
    <property type="evidence" value="ECO:0007669"/>
    <property type="project" value="InterPro"/>
</dbReference>
<dbReference type="InterPro" id="IPR039422">
    <property type="entry name" value="MarR/SlyA-like"/>
</dbReference>
<dbReference type="Pfam" id="PF12802">
    <property type="entry name" value="MarR_2"/>
    <property type="match status" value="1"/>
</dbReference>
<dbReference type="PANTHER" id="PTHR33164:SF99">
    <property type="entry name" value="MARR FAMILY REGULATORY PROTEIN"/>
    <property type="match status" value="1"/>
</dbReference>
<accession>A0A8J3ZM06</accession>
<dbReference type="EMBL" id="BOPH01000017">
    <property type="protein sequence ID" value="GIJ66329.1"/>
    <property type="molecule type" value="Genomic_DNA"/>
</dbReference>
<evidence type="ECO:0000313" key="3">
    <source>
        <dbReference type="Proteomes" id="UP000635606"/>
    </source>
</evidence>
<dbReference type="Proteomes" id="UP000635606">
    <property type="component" value="Unassembled WGS sequence"/>
</dbReference>